<dbReference type="PROSITE" id="PS51502">
    <property type="entry name" value="S_R_A_B_BARREL"/>
    <property type="match status" value="1"/>
</dbReference>
<dbReference type="Pfam" id="PF07876">
    <property type="entry name" value="Dabb"/>
    <property type="match status" value="1"/>
</dbReference>
<accession>A0A7X1B588</accession>
<name>A0A7X1B588_9BACT</name>
<keyword evidence="3" id="KW-1185">Reference proteome</keyword>
<dbReference type="Gene3D" id="3.30.70.100">
    <property type="match status" value="1"/>
</dbReference>
<proteinExistence type="predicted"/>
<dbReference type="AlphaFoldDB" id="A0A7X1B588"/>
<evidence type="ECO:0000313" key="2">
    <source>
        <dbReference type="EMBL" id="MBC2605860.1"/>
    </source>
</evidence>
<organism evidence="2 3">
    <name type="scientific">Pelagicoccus albus</name>
    <dbReference type="NCBI Taxonomy" id="415222"/>
    <lineage>
        <taxon>Bacteria</taxon>
        <taxon>Pseudomonadati</taxon>
        <taxon>Verrucomicrobiota</taxon>
        <taxon>Opitutia</taxon>
        <taxon>Puniceicoccales</taxon>
        <taxon>Pelagicoccaceae</taxon>
        <taxon>Pelagicoccus</taxon>
    </lineage>
</organism>
<dbReference type="Proteomes" id="UP000526501">
    <property type="component" value="Unassembled WGS sequence"/>
</dbReference>
<reference evidence="2 3" key="1">
    <citation type="submission" date="2020-07" db="EMBL/GenBank/DDBJ databases">
        <authorList>
            <person name="Feng X."/>
        </authorList>
    </citation>
    <scope>NUCLEOTIDE SEQUENCE [LARGE SCALE GENOMIC DNA]</scope>
    <source>
        <strain evidence="2 3">JCM23202</strain>
    </source>
</reference>
<evidence type="ECO:0000259" key="1">
    <source>
        <dbReference type="PROSITE" id="PS51502"/>
    </source>
</evidence>
<evidence type="ECO:0000313" key="3">
    <source>
        <dbReference type="Proteomes" id="UP000526501"/>
    </source>
</evidence>
<dbReference type="InterPro" id="IPR013097">
    <property type="entry name" value="Dabb"/>
</dbReference>
<feature type="domain" description="Stress-response A/B barrel" evidence="1">
    <location>
        <begin position="2"/>
        <end position="98"/>
    </location>
</feature>
<dbReference type="EMBL" id="JACHVC010000007">
    <property type="protein sequence ID" value="MBC2605860.1"/>
    <property type="molecule type" value="Genomic_DNA"/>
</dbReference>
<gene>
    <name evidence="2" type="ORF">H5P27_07370</name>
</gene>
<protein>
    <submittedName>
        <fullName evidence="2">Dabb family protein</fullName>
    </submittedName>
</protein>
<dbReference type="InterPro" id="IPR011008">
    <property type="entry name" value="Dimeric_a/b-barrel"/>
</dbReference>
<comment type="caution">
    <text evidence="2">The sequence shown here is derived from an EMBL/GenBank/DDBJ whole genome shotgun (WGS) entry which is preliminary data.</text>
</comment>
<dbReference type="SMART" id="SM00886">
    <property type="entry name" value="Dabb"/>
    <property type="match status" value="1"/>
</dbReference>
<dbReference type="RefSeq" id="WP_185659749.1">
    <property type="nucleotide sequence ID" value="NZ_CAWPOO010000007.1"/>
</dbReference>
<dbReference type="SUPFAM" id="SSF54909">
    <property type="entry name" value="Dimeric alpha+beta barrel"/>
    <property type="match status" value="1"/>
</dbReference>
<sequence>MLVHIVLFNLTPGMSDEQVAAFEKDLNSLATIEVAKACYVGTVSDTAKRPVVQTDWDYMLTVVLENVADHDLYQQHPTHQAFIANQKQFFGQVRVFDAD</sequence>